<dbReference type="Proteomes" id="UP000035083">
    <property type="component" value="Unassembled WGS sequence"/>
</dbReference>
<feature type="transmembrane region" description="Helical" evidence="1">
    <location>
        <begin position="52"/>
        <end position="70"/>
    </location>
</feature>
<keyword evidence="3" id="KW-1185">Reference proteome</keyword>
<evidence type="ECO:0000313" key="2">
    <source>
        <dbReference type="EMBL" id="GAC60439.1"/>
    </source>
</evidence>
<feature type="transmembrane region" description="Helical" evidence="1">
    <location>
        <begin position="20"/>
        <end position="40"/>
    </location>
</feature>
<name>L7LHT5_9ACTN</name>
<feature type="transmembrane region" description="Helical" evidence="1">
    <location>
        <begin position="168"/>
        <end position="189"/>
    </location>
</feature>
<proteinExistence type="predicted"/>
<gene>
    <name evidence="2" type="ORF">GSI01S_10_00310</name>
</gene>
<dbReference type="AlphaFoldDB" id="L7LHT5"/>
<accession>L7LHT5</accession>
<protein>
    <submittedName>
        <fullName evidence="2">Uncharacterized protein</fullName>
    </submittedName>
</protein>
<sequence>MPSGDPPDAERMNDLTDPVLLTIAGCEVGFWVLVAGGLALRYLVRAQRLSTLVLAAVPGLDVALLAAVALDLHSGGDVGLAHRLAPIYLGVTVVFGPRLIRWADVRFAHRYADGPAPVPVPKRGPVRLRHEWAEFGRWLAAAAIAGAVVLVLGFTVADAGQRDELFSLFKTLGVITAIWLLTGPVWYAGSARGASSG</sequence>
<evidence type="ECO:0000313" key="3">
    <source>
        <dbReference type="Proteomes" id="UP000035083"/>
    </source>
</evidence>
<comment type="caution">
    <text evidence="2">The sequence shown here is derived from an EMBL/GenBank/DDBJ whole genome shotgun (WGS) entry which is preliminary data.</text>
</comment>
<feature type="transmembrane region" description="Helical" evidence="1">
    <location>
        <begin position="135"/>
        <end position="156"/>
    </location>
</feature>
<keyword evidence="1" id="KW-1133">Transmembrane helix</keyword>
<keyword evidence="1" id="KW-0472">Membrane</keyword>
<keyword evidence="1" id="KW-0812">Transmembrane</keyword>
<reference evidence="2 3" key="1">
    <citation type="submission" date="2012-12" db="EMBL/GenBank/DDBJ databases">
        <title>Whole genome shotgun sequence of Gordonia sihwensis NBRC 108236.</title>
        <authorList>
            <person name="Yoshida I."/>
            <person name="Hosoyama A."/>
            <person name="Tsuchikane K."/>
            <person name="Ando Y."/>
            <person name="Baba S."/>
            <person name="Ohji S."/>
            <person name="Hamada M."/>
            <person name="Tamura T."/>
            <person name="Yamazoe A."/>
            <person name="Yamazaki S."/>
            <person name="Fujita N."/>
        </authorList>
    </citation>
    <scope>NUCLEOTIDE SEQUENCE [LARGE SCALE GENOMIC DNA]</scope>
    <source>
        <strain evidence="2 3">NBRC 108236</strain>
    </source>
</reference>
<feature type="transmembrane region" description="Helical" evidence="1">
    <location>
        <begin position="82"/>
        <end position="100"/>
    </location>
</feature>
<organism evidence="2 3">
    <name type="scientific">Gordonia sihwensis NBRC 108236</name>
    <dbReference type="NCBI Taxonomy" id="1223544"/>
    <lineage>
        <taxon>Bacteria</taxon>
        <taxon>Bacillati</taxon>
        <taxon>Actinomycetota</taxon>
        <taxon>Actinomycetes</taxon>
        <taxon>Mycobacteriales</taxon>
        <taxon>Gordoniaceae</taxon>
        <taxon>Gordonia</taxon>
    </lineage>
</organism>
<dbReference type="EMBL" id="BANU01000010">
    <property type="protein sequence ID" value="GAC60439.1"/>
    <property type="molecule type" value="Genomic_DNA"/>
</dbReference>
<evidence type="ECO:0000256" key="1">
    <source>
        <dbReference type="SAM" id="Phobius"/>
    </source>
</evidence>
<dbReference type="eggNOG" id="ENOG5030A1Y">
    <property type="taxonomic scope" value="Bacteria"/>
</dbReference>